<comment type="caution">
    <text evidence="3">The sequence shown here is derived from an EMBL/GenBank/DDBJ whole genome shotgun (WGS) entry which is preliminary data.</text>
</comment>
<protein>
    <submittedName>
        <fullName evidence="3">Uncharacterized protein</fullName>
    </submittedName>
</protein>
<feature type="compositionally biased region" description="Low complexity" evidence="1">
    <location>
        <begin position="14"/>
        <end position="27"/>
    </location>
</feature>
<organism evidence="3 4">
    <name type="scientific">Kitasatospora viridis</name>
    <dbReference type="NCBI Taxonomy" id="281105"/>
    <lineage>
        <taxon>Bacteria</taxon>
        <taxon>Bacillati</taxon>
        <taxon>Actinomycetota</taxon>
        <taxon>Actinomycetes</taxon>
        <taxon>Kitasatosporales</taxon>
        <taxon>Streptomycetaceae</taxon>
        <taxon>Kitasatospora</taxon>
    </lineage>
</organism>
<feature type="transmembrane region" description="Helical" evidence="2">
    <location>
        <begin position="55"/>
        <end position="80"/>
    </location>
</feature>
<feature type="region of interest" description="Disordered" evidence="1">
    <location>
        <begin position="1"/>
        <end position="38"/>
    </location>
</feature>
<reference evidence="3 4" key="1">
    <citation type="submission" date="2019-06" db="EMBL/GenBank/DDBJ databases">
        <title>Sequencing the genomes of 1000 actinobacteria strains.</title>
        <authorList>
            <person name="Klenk H.-P."/>
        </authorList>
    </citation>
    <scope>NUCLEOTIDE SEQUENCE [LARGE SCALE GENOMIC DNA]</scope>
    <source>
        <strain evidence="3 4">DSM 44826</strain>
    </source>
</reference>
<name>A0A561SE47_9ACTN</name>
<dbReference type="Proteomes" id="UP000317940">
    <property type="component" value="Unassembled WGS sequence"/>
</dbReference>
<sequence>MSASDHRSAPRPAPGGRAAARSSRRAQPPAPGQGQVHEERSPLVAIAARIGELSLFGLFVVLPCMALAGIAFAVVVYVMYS</sequence>
<dbReference type="RefSeq" id="WP_145911098.1">
    <property type="nucleotide sequence ID" value="NZ_BAAAMZ010000005.1"/>
</dbReference>
<evidence type="ECO:0000256" key="1">
    <source>
        <dbReference type="SAM" id="MobiDB-lite"/>
    </source>
</evidence>
<evidence type="ECO:0000313" key="3">
    <source>
        <dbReference type="EMBL" id="TWF73127.1"/>
    </source>
</evidence>
<keyword evidence="2" id="KW-1133">Transmembrane helix</keyword>
<keyword evidence="2" id="KW-0472">Membrane</keyword>
<evidence type="ECO:0000256" key="2">
    <source>
        <dbReference type="SAM" id="Phobius"/>
    </source>
</evidence>
<keyword evidence="4" id="KW-1185">Reference proteome</keyword>
<dbReference type="AlphaFoldDB" id="A0A561SE47"/>
<proteinExistence type="predicted"/>
<gene>
    <name evidence="3" type="ORF">FHX73_16278</name>
</gene>
<keyword evidence="2" id="KW-0812">Transmembrane</keyword>
<accession>A0A561SE47</accession>
<dbReference type="EMBL" id="VIWT01000006">
    <property type="protein sequence ID" value="TWF73127.1"/>
    <property type="molecule type" value="Genomic_DNA"/>
</dbReference>
<evidence type="ECO:0000313" key="4">
    <source>
        <dbReference type="Proteomes" id="UP000317940"/>
    </source>
</evidence>